<dbReference type="Proteomes" id="UP000799441">
    <property type="component" value="Unassembled WGS sequence"/>
</dbReference>
<proteinExistence type="predicted"/>
<accession>A0A9P4QA29</accession>
<protein>
    <submittedName>
        <fullName evidence="1">Uncharacterized protein</fullName>
    </submittedName>
</protein>
<dbReference type="AlphaFoldDB" id="A0A9P4QA29"/>
<gene>
    <name evidence="1" type="ORF">K431DRAFT_285016</name>
</gene>
<evidence type="ECO:0000313" key="2">
    <source>
        <dbReference type="Proteomes" id="UP000799441"/>
    </source>
</evidence>
<comment type="caution">
    <text evidence="1">The sequence shown here is derived from an EMBL/GenBank/DDBJ whole genome shotgun (WGS) entry which is preliminary data.</text>
</comment>
<dbReference type="EMBL" id="MU003792">
    <property type="protein sequence ID" value="KAF2721176.1"/>
    <property type="molecule type" value="Genomic_DNA"/>
</dbReference>
<reference evidence="1" key="1">
    <citation type="journal article" date="2020" name="Stud. Mycol.">
        <title>101 Dothideomycetes genomes: a test case for predicting lifestyles and emergence of pathogens.</title>
        <authorList>
            <person name="Haridas S."/>
            <person name="Albert R."/>
            <person name="Binder M."/>
            <person name="Bloem J."/>
            <person name="Labutti K."/>
            <person name="Salamov A."/>
            <person name="Andreopoulos B."/>
            <person name="Baker S."/>
            <person name="Barry K."/>
            <person name="Bills G."/>
            <person name="Bluhm B."/>
            <person name="Cannon C."/>
            <person name="Castanera R."/>
            <person name="Culley D."/>
            <person name="Daum C."/>
            <person name="Ezra D."/>
            <person name="Gonzalez J."/>
            <person name="Henrissat B."/>
            <person name="Kuo A."/>
            <person name="Liang C."/>
            <person name="Lipzen A."/>
            <person name="Lutzoni F."/>
            <person name="Magnuson J."/>
            <person name="Mondo S."/>
            <person name="Nolan M."/>
            <person name="Ohm R."/>
            <person name="Pangilinan J."/>
            <person name="Park H.-J."/>
            <person name="Ramirez L."/>
            <person name="Alfaro M."/>
            <person name="Sun H."/>
            <person name="Tritt A."/>
            <person name="Yoshinaga Y."/>
            <person name="Zwiers L.-H."/>
            <person name="Turgeon B."/>
            <person name="Goodwin S."/>
            <person name="Spatafora J."/>
            <person name="Crous P."/>
            <person name="Grigoriev I."/>
        </authorList>
    </citation>
    <scope>NUCLEOTIDE SEQUENCE</scope>
    <source>
        <strain evidence="1">CBS 116435</strain>
    </source>
</reference>
<name>A0A9P4QA29_9PEZI</name>
<organism evidence="1 2">
    <name type="scientific">Polychaeton citri CBS 116435</name>
    <dbReference type="NCBI Taxonomy" id="1314669"/>
    <lineage>
        <taxon>Eukaryota</taxon>
        <taxon>Fungi</taxon>
        <taxon>Dikarya</taxon>
        <taxon>Ascomycota</taxon>
        <taxon>Pezizomycotina</taxon>
        <taxon>Dothideomycetes</taxon>
        <taxon>Dothideomycetidae</taxon>
        <taxon>Capnodiales</taxon>
        <taxon>Capnodiaceae</taxon>
        <taxon>Polychaeton</taxon>
    </lineage>
</organism>
<keyword evidence="2" id="KW-1185">Reference proteome</keyword>
<evidence type="ECO:0000313" key="1">
    <source>
        <dbReference type="EMBL" id="KAF2721176.1"/>
    </source>
</evidence>
<sequence length="76" mass="8364">MCQRSFSSAPRCNTTWLQCKGWWRSGVSVGVWVWVCVCVLQSAGGKGHIHHAPRAADALKTTAHLHLGLPEGCHKR</sequence>